<dbReference type="PANTHER" id="PTHR11129">
    <property type="entry name" value="PROTEIN FARNESYLTRANSFERASE ALPHA SUBUNIT/RAB GERANYLGERANYL TRANSFERASE ALPHA SUBUNIT"/>
    <property type="match status" value="1"/>
</dbReference>
<dbReference type="FunCoup" id="A0A3N4M6E4">
    <property type="interactions" value="174"/>
</dbReference>
<evidence type="ECO:0000256" key="13">
    <source>
        <dbReference type="ARBA" id="ARBA00043219"/>
    </source>
</evidence>
<dbReference type="EC" id="2.5.1.58" evidence="4"/>
<dbReference type="GO" id="GO:0004662">
    <property type="term" value="F:CAAX-protein geranylgeranyltransferase activity"/>
    <property type="evidence" value="ECO:0007669"/>
    <property type="project" value="UniProtKB-EC"/>
</dbReference>
<gene>
    <name evidence="15" type="ORF">L211DRAFT_861388</name>
</gene>
<dbReference type="PANTHER" id="PTHR11129:SF1">
    <property type="entry name" value="PROTEIN FARNESYLTRANSFERASE_GERANYLGERANYLTRANSFERASE TYPE-1 SUBUNIT ALPHA"/>
    <property type="match status" value="1"/>
</dbReference>
<evidence type="ECO:0000313" key="15">
    <source>
        <dbReference type="EMBL" id="RPB25695.1"/>
    </source>
</evidence>
<dbReference type="GO" id="GO:0004660">
    <property type="term" value="F:protein farnesyltransferase activity"/>
    <property type="evidence" value="ECO:0007669"/>
    <property type="project" value="UniProtKB-EC"/>
</dbReference>
<evidence type="ECO:0000256" key="11">
    <source>
        <dbReference type="ARBA" id="ARBA00042436"/>
    </source>
</evidence>
<sequence length="382" mass="43518">MPRSQSPPVDLPTLLPDIHPIPQDDGPRPLAQIAYTDTYTEAMSYLRALMAANELSERTLKVTEYIIAINPAHYTCWGFRLRALFQVAKTQPLPDAQAESREPAVKQEQLAVGSELLWLKGEIKYLDKVALQHEKNYQIWHHRQMVMDRIGELLGERGKEEENPRVKEVVKCEQAFTGRMFDLDSKNYHVWSYRQWLVRRFNLFKDPAELTYVETLLWKDVRNNSAWNHRFFIVFGSATRPSEDVITREVDYTQSAIYIAPQNPSPWNYLRGIFAQTGTPLSTLLTFCLTFAPISKPPATTSPGESPIIAGVGEITSSHALDLLAEIYAEKAKLEGRGGAAGGEAKEESKLQAVKALELLAERYDPIRANYWDWRKREVLAV</sequence>
<organism evidence="15 16">
    <name type="scientific">Terfezia boudieri ATCC MYA-4762</name>
    <dbReference type="NCBI Taxonomy" id="1051890"/>
    <lineage>
        <taxon>Eukaryota</taxon>
        <taxon>Fungi</taxon>
        <taxon>Dikarya</taxon>
        <taxon>Ascomycota</taxon>
        <taxon>Pezizomycotina</taxon>
        <taxon>Pezizomycetes</taxon>
        <taxon>Pezizales</taxon>
        <taxon>Pezizaceae</taxon>
        <taxon>Terfezia</taxon>
    </lineage>
</organism>
<protein>
    <recommendedName>
        <fullName evidence="9">Protein farnesyltransferase/geranylgeranyltransferase type-1 subunit alpha</fullName>
        <ecNumber evidence="4">2.5.1.58</ecNumber>
        <ecNumber evidence="3">2.5.1.59</ecNumber>
    </recommendedName>
    <alternativeName>
        <fullName evidence="12">CAAX farnesyltransferase subunit alpha</fullName>
    </alternativeName>
    <alternativeName>
        <fullName evidence="11">FTase-alpha</fullName>
    </alternativeName>
    <alternativeName>
        <fullName evidence="10">Ras proteins prenyltransferase subunit alpha</fullName>
    </alternativeName>
    <alternativeName>
        <fullName evidence="13">Type I protein geranyl-geranyltransferase subunit alpha</fullName>
    </alternativeName>
</protein>
<evidence type="ECO:0000256" key="10">
    <source>
        <dbReference type="ARBA" id="ARBA00041392"/>
    </source>
</evidence>
<evidence type="ECO:0000256" key="14">
    <source>
        <dbReference type="SAM" id="MobiDB-lite"/>
    </source>
</evidence>
<dbReference type="AlphaFoldDB" id="A0A3N4M6E4"/>
<dbReference type="SUPFAM" id="SSF48439">
    <property type="entry name" value="Protein prenylyltransferase"/>
    <property type="match status" value="1"/>
</dbReference>
<dbReference type="Pfam" id="PF01239">
    <property type="entry name" value="PPTA"/>
    <property type="match status" value="4"/>
</dbReference>
<keyword evidence="16" id="KW-1185">Reference proteome</keyword>
<evidence type="ECO:0000256" key="4">
    <source>
        <dbReference type="ARBA" id="ARBA00012702"/>
    </source>
</evidence>
<evidence type="ECO:0000256" key="9">
    <source>
        <dbReference type="ARBA" id="ARBA00040965"/>
    </source>
</evidence>
<accession>A0A3N4M6E4</accession>
<keyword evidence="7" id="KW-0677">Repeat</keyword>
<evidence type="ECO:0000256" key="2">
    <source>
        <dbReference type="ARBA" id="ARBA00006734"/>
    </source>
</evidence>
<keyword evidence="8" id="KW-0460">Magnesium</keyword>
<dbReference type="GO" id="GO:0005953">
    <property type="term" value="C:CAAX-protein geranylgeranyltransferase complex"/>
    <property type="evidence" value="ECO:0007669"/>
    <property type="project" value="TreeGrafter"/>
</dbReference>
<evidence type="ECO:0000256" key="3">
    <source>
        <dbReference type="ARBA" id="ARBA00012700"/>
    </source>
</evidence>
<evidence type="ECO:0000256" key="8">
    <source>
        <dbReference type="ARBA" id="ARBA00022842"/>
    </source>
</evidence>
<evidence type="ECO:0000256" key="6">
    <source>
        <dbReference type="ARBA" id="ARBA00022679"/>
    </source>
</evidence>
<proteinExistence type="inferred from homology"/>
<dbReference type="OrthoDB" id="272289at2759"/>
<evidence type="ECO:0000256" key="12">
    <source>
        <dbReference type="ARBA" id="ARBA00043086"/>
    </source>
</evidence>
<reference evidence="15 16" key="1">
    <citation type="journal article" date="2018" name="Nat. Ecol. Evol.">
        <title>Pezizomycetes genomes reveal the molecular basis of ectomycorrhizal truffle lifestyle.</title>
        <authorList>
            <person name="Murat C."/>
            <person name="Payen T."/>
            <person name="Noel B."/>
            <person name="Kuo A."/>
            <person name="Morin E."/>
            <person name="Chen J."/>
            <person name="Kohler A."/>
            <person name="Krizsan K."/>
            <person name="Balestrini R."/>
            <person name="Da Silva C."/>
            <person name="Montanini B."/>
            <person name="Hainaut M."/>
            <person name="Levati E."/>
            <person name="Barry K.W."/>
            <person name="Belfiori B."/>
            <person name="Cichocki N."/>
            <person name="Clum A."/>
            <person name="Dockter R.B."/>
            <person name="Fauchery L."/>
            <person name="Guy J."/>
            <person name="Iotti M."/>
            <person name="Le Tacon F."/>
            <person name="Lindquist E.A."/>
            <person name="Lipzen A."/>
            <person name="Malagnac F."/>
            <person name="Mello A."/>
            <person name="Molinier V."/>
            <person name="Miyauchi S."/>
            <person name="Poulain J."/>
            <person name="Riccioni C."/>
            <person name="Rubini A."/>
            <person name="Sitrit Y."/>
            <person name="Splivallo R."/>
            <person name="Traeger S."/>
            <person name="Wang M."/>
            <person name="Zifcakova L."/>
            <person name="Wipf D."/>
            <person name="Zambonelli A."/>
            <person name="Paolocci F."/>
            <person name="Nowrousian M."/>
            <person name="Ottonello S."/>
            <person name="Baldrian P."/>
            <person name="Spatafora J.W."/>
            <person name="Henrissat B."/>
            <person name="Nagy L.G."/>
            <person name="Aury J.M."/>
            <person name="Wincker P."/>
            <person name="Grigoriev I.V."/>
            <person name="Bonfante P."/>
            <person name="Martin F.M."/>
        </authorList>
    </citation>
    <scope>NUCLEOTIDE SEQUENCE [LARGE SCALE GENOMIC DNA]</scope>
    <source>
        <strain evidence="15 16">ATCC MYA-4762</strain>
    </source>
</reference>
<dbReference type="EC" id="2.5.1.59" evidence="3"/>
<evidence type="ECO:0000256" key="7">
    <source>
        <dbReference type="ARBA" id="ARBA00022737"/>
    </source>
</evidence>
<name>A0A3N4M6E4_9PEZI</name>
<dbReference type="STRING" id="1051890.A0A3N4M6E4"/>
<dbReference type="InterPro" id="IPR002088">
    <property type="entry name" value="Prenyl_trans_a"/>
</dbReference>
<dbReference type="GO" id="GO:0005965">
    <property type="term" value="C:protein farnesyltransferase complex"/>
    <property type="evidence" value="ECO:0007669"/>
    <property type="project" value="TreeGrafter"/>
</dbReference>
<comment type="similarity">
    <text evidence="2">Belongs to the protein prenyltransferase subunit alpha family.</text>
</comment>
<keyword evidence="6 15" id="KW-0808">Transferase</keyword>
<dbReference type="Gene3D" id="1.25.40.120">
    <property type="entry name" value="Protein prenylyltransferase"/>
    <property type="match status" value="1"/>
</dbReference>
<dbReference type="InParanoid" id="A0A3N4M6E4"/>
<evidence type="ECO:0000256" key="5">
    <source>
        <dbReference type="ARBA" id="ARBA00022602"/>
    </source>
</evidence>
<feature type="region of interest" description="Disordered" evidence="14">
    <location>
        <begin position="1"/>
        <end position="27"/>
    </location>
</feature>
<dbReference type="PROSITE" id="PS51147">
    <property type="entry name" value="PFTA"/>
    <property type="match status" value="4"/>
</dbReference>
<evidence type="ECO:0000256" key="1">
    <source>
        <dbReference type="ARBA" id="ARBA00001946"/>
    </source>
</evidence>
<comment type="cofactor">
    <cofactor evidence="1">
        <name>Mg(2+)</name>
        <dbReference type="ChEBI" id="CHEBI:18420"/>
    </cofactor>
</comment>
<dbReference type="EMBL" id="ML121537">
    <property type="protein sequence ID" value="RPB25695.1"/>
    <property type="molecule type" value="Genomic_DNA"/>
</dbReference>
<keyword evidence="5" id="KW-0637">Prenyltransferase</keyword>
<dbReference type="Proteomes" id="UP000267821">
    <property type="component" value="Unassembled WGS sequence"/>
</dbReference>
<evidence type="ECO:0000313" key="16">
    <source>
        <dbReference type="Proteomes" id="UP000267821"/>
    </source>
</evidence>